<dbReference type="OrthoDB" id="19482at2759"/>
<keyword evidence="4" id="KW-0653">Protein transport</keyword>
<dbReference type="STRING" id="1764295.A0A5B8MNX8"/>
<evidence type="ECO:0000256" key="1">
    <source>
        <dbReference type="ARBA" id="ARBA00004601"/>
    </source>
</evidence>
<dbReference type="Pfam" id="PF04129">
    <property type="entry name" value="Vps52_CC"/>
    <property type="match status" value="1"/>
</dbReference>
<dbReference type="InterPro" id="IPR007258">
    <property type="entry name" value="Vps52"/>
</dbReference>
<dbReference type="GO" id="GO:0005829">
    <property type="term" value="C:cytosol"/>
    <property type="evidence" value="ECO:0007669"/>
    <property type="project" value="GOC"/>
</dbReference>
<feature type="domain" description="Vps52 coiled-coil" evidence="6">
    <location>
        <begin position="82"/>
        <end position="255"/>
    </location>
</feature>
<reference evidence="8 9" key="1">
    <citation type="submission" date="2018-07" db="EMBL/GenBank/DDBJ databases">
        <title>The complete nuclear genome of the prasinophyte Chloropicon primus (CCMP1205).</title>
        <authorList>
            <person name="Pombert J.-F."/>
            <person name="Otis C."/>
            <person name="Turmel M."/>
            <person name="Lemieux C."/>
        </authorList>
    </citation>
    <scope>NUCLEOTIDE SEQUENCE [LARGE SCALE GENOMIC DNA]</scope>
    <source>
        <strain evidence="8 9">CCMP1205</strain>
    </source>
</reference>
<feature type="domain" description="Vps52 C-terminal" evidence="7">
    <location>
        <begin position="272"/>
        <end position="613"/>
    </location>
</feature>
<gene>
    <name evidence="8" type="ORF">A3770_05p38030</name>
</gene>
<dbReference type="Pfam" id="PF20655">
    <property type="entry name" value="Vps52_C"/>
    <property type="match status" value="1"/>
</dbReference>
<comment type="subcellular location">
    <subcellularLocation>
        <location evidence="1">Golgi apparatus</location>
        <location evidence="1">trans-Golgi network</location>
    </subcellularLocation>
</comment>
<dbReference type="InterPro" id="IPR048319">
    <property type="entry name" value="Vps52_CC"/>
</dbReference>
<dbReference type="GO" id="GO:0015031">
    <property type="term" value="P:protein transport"/>
    <property type="evidence" value="ECO:0007669"/>
    <property type="project" value="UniProtKB-KW"/>
</dbReference>
<evidence type="ECO:0000259" key="6">
    <source>
        <dbReference type="Pfam" id="PF04129"/>
    </source>
</evidence>
<dbReference type="GO" id="GO:0032456">
    <property type="term" value="P:endocytic recycling"/>
    <property type="evidence" value="ECO:0007669"/>
    <property type="project" value="TreeGrafter"/>
</dbReference>
<evidence type="ECO:0000256" key="4">
    <source>
        <dbReference type="ARBA" id="ARBA00022927"/>
    </source>
</evidence>
<evidence type="ECO:0000259" key="7">
    <source>
        <dbReference type="Pfam" id="PF20655"/>
    </source>
</evidence>
<dbReference type="GO" id="GO:0042147">
    <property type="term" value="P:retrograde transport, endosome to Golgi"/>
    <property type="evidence" value="ECO:0007669"/>
    <property type="project" value="TreeGrafter"/>
</dbReference>
<evidence type="ECO:0000256" key="3">
    <source>
        <dbReference type="ARBA" id="ARBA00022448"/>
    </source>
</evidence>
<dbReference type="GO" id="GO:0006896">
    <property type="term" value="P:Golgi to vacuole transport"/>
    <property type="evidence" value="ECO:0007669"/>
    <property type="project" value="TreeGrafter"/>
</dbReference>
<protein>
    <submittedName>
        <fullName evidence="8">Vacuolar protein sorting-associated protein 52</fullName>
    </submittedName>
</protein>
<keyword evidence="3" id="KW-0813">Transport</keyword>
<evidence type="ECO:0000313" key="8">
    <source>
        <dbReference type="EMBL" id="QDZ21285.1"/>
    </source>
</evidence>
<evidence type="ECO:0000256" key="2">
    <source>
        <dbReference type="ARBA" id="ARBA00008180"/>
    </source>
</evidence>
<keyword evidence="5" id="KW-0333">Golgi apparatus</keyword>
<evidence type="ECO:0000256" key="5">
    <source>
        <dbReference type="ARBA" id="ARBA00023034"/>
    </source>
</evidence>
<comment type="similarity">
    <text evidence="2">Belongs to the VPS52 family.</text>
</comment>
<name>A0A5B8MNX8_9CHLO</name>
<dbReference type="Proteomes" id="UP000316726">
    <property type="component" value="Chromosome 5"/>
</dbReference>
<dbReference type="GO" id="GO:0000938">
    <property type="term" value="C:GARP complex"/>
    <property type="evidence" value="ECO:0007669"/>
    <property type="project" value="TreeGrafter"/>
</dbReference>
<evidence type="ECO:0000313" key="9">
    <source>
        <dbReference type="Proteomes" id="UP000316726"/>
    </source>
</evidence>
<dbReference type="GO" id="GO:0019905">
    <property type="term" value="F:syntaxin binding"/>
    <property type="evidence" value="ECO:0007669"/>
    <property type="project" value="TreeGrafter"/>
</dbReference>
<sequence>MEDFSVDLDLDLSDLDITSGDLNFAELSEQLARVGHHKLIADAFRRASKGRGDAKGPGNMKEQAKDLEVTLRQVEVESIEGYVNESGNLQELHSQILECDGVLDSMEDLLGRFQSDLSEISSEIKHIQKESLNLNLKLKNRRALHEKLSVFADNMQIPPSLIDVILDSEVSSAEYLTSLQLLHKKLNFLRTSKEAQSSLAFQDVAPELSKLENKAVSKVKTFLLEQFSILRKPKTNIQIQQQNRLLRLKGFVSFIKQHNQVAYKEIRTNYTETVGNILLNHFRVYLSHVSSLEKNMAGKSDVVGSSDGGSASGTASAQSTLSGFFNSMKLSALNQDRKTSRSSQDNGKCFDLGDRGDILSKVGESAVVPHVAESQGVRLPCEQIFRSINKLLLDSSSSEFIFSTEFFRDQKVFQETMNEVIALISDHLNGWVQDVSDPLGLFLMIRINYSHQLIMQRRRLPCLDSYLDNVNMILWPKLKLALDNQLQSLNNAQVSLVKQAKGRSMGGNGRFVIDSRLAKTVKGITTRFADLLLSLMILNRDFNQGQLERSLERLRSTMEDLLLSVAKGIKQAAAQGGSKPGVSSSASFLVSNYGGVTQTWRENSDQLSSEVSQGGNQYGEEMLKHFEDLYTSNVSLYVEEELKGHFGDMIKFVEKLEETLALEGSSGDMTSEKALAKKIMDHFRGAWQDAIQELNTLVHADFSGVSEALAKEVLKAALTQLLLYYTRFVEVLKQMSPDLLKESVTIPSIMYEIKKFR</sequence>
<dbReference type="PANTHER" id="PTHR14190">
    <property type="entry name" value="SUPPRESSOR OF ACTIN MUTATIONS 2/VACUOLAR PROTEIN SORTING 52"/>
    <property type="match status" value="1"/>
</dbReference>
<dbReference type="InterPro" id="IPR048361">
    <property type="entry name" value="Vps52_C"/>
</dbReference>
<dbReference type="PANTHER" id="PTHR14190:SF7">
    <property type="entry name" value="VACUOLAR PROTEIN SORTING-ASSOCIATED PROTEIN 52 HOMOLOG"/>
    <property type="match status" value="1"/>
</dbReference>
<organism evidence="8 9">
    <name type="scientific">Chloropicon primus</name>
    <dbReference type="NCBI Taxonomy" id="1764295"/>
    <lineage>
        <taxon>Eukaryota</taxon>
        <taxon>Viridiplantae</taxon>
        <taxon>Chlorophyta</taxon>
        <taxon>Chloropicophyceae</taxon>
        <taxon>Chloropicales</taxon>
        <taxon>Chloropicaceae</taxon>
        <taxon>Chloropicon</taxon>
    </lineage>
</organism>
<keyword evidence="9" id="KW-1185">Reference proteome</keyword>
<dbReference type="EMBL" id="CP031038">
    <property type="protein sequence ID" value="QDZ21285.1"/>
    <property type="molecule type" value="Genomic_DNA"/>
</dbReference>
<dbReference type="AlphaFoldDB" id="A0A5B8MNX8"/>
<accession>A0A5B8MNX8</accession>
<proteinExistence type="inferred from homology"/>